<keyword evidence="7 16" id="KW-0378">Hydrolase</keyword>
<keyword evidence="11 16" id="KW-0546">Nucleotide metabolism</keyword>
<dbReference type="InterPro" id="IPR050299">
    <property type="entry name" value="YjjX_NTPase"/>
</dbReference>
<keyword evidence="5 16" id="KW-0479">Metal-binding</keyword>
<keyword evidence="8 15" id="KW-0067">ATP-binding</keyword>
<evidence type="ECO:0000259" key="17">
    <source>
        <dbReference type="Pfam" id="PF01467"/>
    </source>
</evidence>
<dbReference type="SUPFAM" id="SSF52972">
    <property type="entry name" value="ITPase-like"/>
    <property type="match status" value="1"/>
</dbReference>
<dbReference type="InterPro" id="IPR023540">
    <property type="entry name" value="PPAT_arch"/>
</dbReference>
<dbReference type="PANTHER" id="PTHR34699">
    <property type="match status" value="1"/>
</dbReference>
<feature type="binding site" evidence="16">
    <location>
        <position position="210"/>
    </location>
    <ligand>
        <name>Mg(2+)</name>
        <dbReference type="ChEBI" id="CHEBI:18420"/>
    </ligand>
</feature>
<keyword evidence="2 15" id="KW-0963">Cytoplasm</keyword>
<dbReference type="Proteomes" id="UP000752814">
    <property type="component" value="Unassembled WGS sequence"/>
</dbReference>
<comment type="caution">
    <text evidence="19">The sequence shown here is derived from an EMBL/GenBank/DDBJ whole genome shotgun (WGS) entry which is preliminary data.</text>
</comment>
<keyword evidence="4 15" id="KW-0548">Nucleotidyltransferase</keyword>
<comment type="similarity">
    <text evidence="16">Belongs to the YjjX NTPase family.</text>
</comment>
<dbReference type="NCBIfam" id="NF001985">
    <property type="entry name" value="PRK00777.1"/>
    <property type="match status" value="1"/>
</dbReference>
<dbReference type="UniPathway" id="UPA00241"/>
<feature type="domain" description="Cytidyltransferase-like" evidence="17">
    <location>
        <begin position="6"/>
        <end position="136"/>
    </location>
</feature>
<evidence type="ECO:0000256" key="10">
    <source>
        <dbReference type="ARBA" id="ARBA00022993"/>
    </source>
</evidence>
<evidence type="ECO:0000256" key="16">
    <source>
        <dbReference type="HAMAP-Rule" id="MF_00648"/>
    </source>
</evidence>
<evidence type="ECO:0000313" key="19">
    <source>
        <dbReference type="EMBL" id="TQS84496.1"/>
    </source>
</evidence>
<keyword evidence="12 16" id="KW-0464">Manganese</keyword>
<dbReference type="EMBL" id="LVVT01000001">
    <property type="protein sequence ID" value="TQS84496.1"/>
    <property type="molecule type" value="Genomic_DNA"/>
</dbReference>
<evidence type="ECO:0000256" key="8">
    <source>
        <dbReference type="ARBA" id="ARBA00022840"/>
    </source>
</evidence>
<dbReference type="SUPFAM" id="SSF52374">
    <property type="entry name" value="Nucleotidylyl transferase"/>
    <property type="match status" value="1"/>
</dbReference>
<evidence type="ECO:0000256" key="12">
    <source>
        <dbReference type="ARBA" id="ARBA00023211"/>
    </source>
</evidence>
<dbReference type="NCBIfam" id="TIGR00125">
    <property type="entry name" value="cyt_tran_rel"/>
    <property type="match status" value="1"/>
</dbReference>
<dbReference type="FunFam" id="3.90.950.10:FF:000002">
    <property type="entry name" value="Inosine/xanthosine triphosphatase"/>
    <property type="match status" value="1"/>
</dbReference>
<evidence type="ECO:0000256" key="15">
    <source>
        <dbReference type="HAMAP-Rule" id="MF_00647"/>
    </source>
</evidence>
<organism evidence="19 20">
    <name type="scientific">Candidatus Methanomassiliicoccus intestinalis</name>
    <dbReference type="NCBI Taxonomy" id="1406512"/>
    <lineage>
        <taxon>Archaea</taxon>
        <taxon>Methanobacteriati</taxon>
        <taxon>Thermoplasmatota</taxon>
        <taxon>Thermoplasmata</taxon>
        <taxon>Methanomassiliicoccales</taxon>
        <taxon>Methanomassiliicoccaceae</taxon>
        <taxon>Methanomassiliicoccus</taxon>
    </lineage>
</organism>
<evidence type="ECO:0000256" key="1">
    <source>
        <dbReference type="ARBA" id="ARBA00001936"/>
    </source>
</evidence>
<dbReference type="GO" id="GO:0005737">
    <property type="term" value="C:cytoplasm"/>
    <property type="evidence" value="ECO:0007669"/>
    <property type="project" value="UniProtKB-SubCell"/>
</dbReference>
<comment type="function">
    <text evidence="16">Phosphatase that hydrolyzes non-canonical purine nucleotides such as XTP and ITP to their respective diphosphate derivatives. Probably excludes non-canonical purines from DNA/RNA precursor pool, thus preventing their incorporation into DNA/RNA and avoiding chromosomal lesions.</text>
</comment>
<keyword evidence="6 15" id="KW-0547">Nucleotide-binding</keyword>
<feature type="domain" description="Non-canonical purine NTP phosphatase/PRRC1" evidence="18">
    <location>
        <begin position="155"/>
        <end position="313"/>
    </location>
</feature>
<evidence type="ECO:0000256" key="7">
    <source>
        <dbReference type="ARBA" id="ARBA00022801"/>
    </source>
</evidence>
<comment type="catalytic activity">
    <reaction evidence="15">
        <text>(R)-4'-phosphopantetheine + ATP + H(+) = 3'-dephospho-CoA + diphosphate</text>
        <dbReference type="Rhea" id="RHEA:19801"/>
        <dbReference type="ChEBI" id="CHEBI:15378"/>
        <dbReference type="ChEBI" id="CHEBI:30616"/>
        <dbReference type="ChEBI" id="CHEBI:33019"/>
        <dbReference type="ChEBI" id="CHEBI:57328"/>
        <dbReference type="ChEBI" id="CHEBI:61723"/>
        <dbReference type="EC" id="2.7.7.3"/>
    </reaction>
</comment>
<reference evidence="19" key="1">
    <citation type="submission" date="2016-03" db="EMBL/GenBank/DDBJ databases">
        <authorList>
            <person name="Borrel G."/>
            <person name="Mccann A."/>
            <person name="O'Toole P.W."/>
        </authorList>
    </citation>
    <scope>NUCLEOTIDE SEQUENCE</scope>
    <source>
        <strain evidence="19">183</strain>
    </source>
</reference>
<keyword evidence="3 15" id="KW-0808">Transferase</keyword>
<comment type="cofactor">
    <cofactor evidence="16">
        <name>Mg(2+)</name>
        <dbReference type="ChEBI" id="CHEBI:18420"/>
    </cofactor>
    <cofactor evidence="16">
        <name>Mn(2+)</name>
        <dbReference type="ChEBI" id="CHEBI:29035"/>
    </cofactor>
    <text evidence="16">Binds 1 divalent metal cation per subunit; can use either Mg(2+) or Mn(2+).</text>
</comment>
<dbReference type="EC" id="2.7.7.3" evidence="15"/>
<dbReference type="HAMAP" id="MF_00647">
    <property type="entry name" value="PPAT_arch"/>
    <property type="match status" value="1"/>
</dbReference>
<comment type="catalytic activity">
    <reaction evidence="14 16">
        <text>XTP + H2O = XDP + phosphate + H(+)</text>
        <dbReference type="Rhea" id="RHEA:28406"/>
        <dbReference type="ChEBI" id="CHEBI:15377"/>
        <dbReference type="ChEBI" id="CHEBI:15378"/>
        <dbReference type="ChEBI" id="CHEBI:43474"/>
        <dbReference type="ChEBI" id="CHEBI:59884"/>
        <dbReference type="ChEBI" id="CHEBI:61314"/>
        <dbReference type="EC" id="3.6.1.73"/>
    </reaction>
</comment>
<dbReference type="GO" id="GO:0103023">
    <property type="term" value="F:ITPase activity"/>
    <property type="evidence" value="ECO:0007669"/>
    <property type="project" value="UniProtKB-EC"/>
</dbReference>
<gene>
    <name evidence="15" type="primary">coaD</name>
    <name evidence="19" type="ORF">A3207_00160</name>
</gene>
<dbReference type="AlphaFoldDB" id="A0A8J8TFI7"/>
<evidence type="ECO:0000256" key="4">
    <source>
        <dbReference type="ARBA" id="ARBA00022695"/>
    </source>
</evidence>
<comment type="subcellular location">
    <subcellularLocation>
        <location evidence="15">Cytoplasm</location>
    </subcellularLocation>
</comment>
<dbReference type="InterPro" id="IPR014729">
    <property type="entry name" value="Rossmann-like_a/b/a_fold"/>
</dbReference>
<protein>
    <recommendedName>
        <fullName evidence="15 16">Multifunctional fusion protein</fullName>
    </recommendedName>
    <domain>
        <recommendedName>
            <fullName evidence="16">Probable inosine/xanthosine triphosphatase</fullName>
            <shortName evidence="16">ITPase/XTPase</shortName>
            <ecNumber evidence="16">3.6.1.73</ecNumber>
        </recommendedName>
        <alternativeName>
            <fullName evidence="16">Non-canonical purine NTP phosphatase</fullName>
        </alternativeName>
        <alternativeName>
            <fullName evidence="16">Non-standard purine NTP phosphatase</fullName>
        </alternativeName>
        <alternativeName>
            <fullName evidence="16">Nucleoside-triphosphate phosphatase</fullName>
            <shortName evidence="16">NTPase</shortName>
        </alternativeName>
    </domain>
    <domain>
        <recommendedName>
            <fullName evidence="15">Phosphopantetheine adenylyltransferase</fullName>
            <ecNumber evidence="15">2.7.7.3</ecNumber>
        </recommendedName>
        <alternativeName>
            <fullName evidence="15">Dephospho-CoA pyrophosphorylase</fullName>
        </alternativeName>
        <alternativeName>
            <fullName evidence="15">Pantetheine-phosphate adenylyltransferase</fullName>
            <shortName evidence="15">PPAT</shortName>
        </alternativeName>
    </domain>
</protein>
<dbReference type="PANTHER" id="PTHR34699:SF2">
    <property type="entry name" value="NON-CANONICAL PURINE NTP PHOSPHATASE_PRRC1 DOMAIN-CONTAINING PROTEIN"/>
    <property type="match status" value="1"/>
</dbReference>
<dbReference type="GO" id="GO:0015937">
    <property type="term" value="P:coenzyme A biosynthetic process"/>
    <property type="evidence" value="ECO:0007669"/>
    <property type="project" value="UniProtKB-UniRule"/>
</dbReference>
<dbReference type="GO" id="GO:0006772">
    <property type="term" value="P:thiamine metabolic process"/>
    <property type="evidence" value="ECO:0007669"/>
    <property type="project" value="TreeGrafter"/>
</dbReference>
<name>A0A8J8TFI7_9ARCH</name>
<evidence type="ECO:0000256" key="3">
    <source>
        <dbReference type="ARBA" id="ARBA00022679"/>
    </source>
</evidence>
<dbReference type="GO" id="GO:0009117">
    <property type="term" value="P:nucleotide metabolic process"/>
    <property type="evidence" value="ECO:0007669"/>
    <property type="project" value="UniProtKB-KW"/>
</dbReference>
<comment type="catalytic activity">
    <reaction evidence="13 16">
        <text>ITP + H2O = IDP + phosphate + H(+)</text>
        <dbReference type="Rhea" id="RHEA:28330"/>
        <dbReference type="ChEBI" id="CHEBI:15377"/>
        <dbReference type="ChEBI" id="CHEBI:15378"/>
        <dbReference type="ChEBI" id="CHEBI:43474"/>
        <dbReference type="ChEBI" id="CHEBI:58280"/>
        <dbReference type="ChEBI" id="CHEBI:61402"/>
        <dbReference type="EC" id="3.6.1.73"/>
    </reaction>
</comment>
<dbReference type="InterPro" id="IPR029001">
    <property type="entry name" value="ITPase-like_fam"/>
</dbReference>
<evidence type="ECO:0000256" key="5">
    <source>
        <dbReference type="ARBA" id="ARBA00022723"/>
    </source>
</evidence>
<keyword evidence="10 15" id="KW-0173">Coenzyme A biosynthesis</keyword>
<evidence type="ECO:0000256" key="14">
    <source>
        <dbReference type="ARBA" id="ARBA00048781"/>
    </source>
</evidence>
<dbReference type="GO" id="GO:0046872">
    <property type="term" value="F:metal ion binding"/>
    <property type="evidence" value="ECO:0007669"/>
    <property type="project" value="UniProtKB-KW"/>
</dbReference>
<evidence type="ECO:0000256" key="9">
    <source>
        <dbReference type="ARBA" id="ARBA00022842"/>
    </source>
</evidence>
<dbReference type="Pfam" id="PF01467">
    <property type="entry name" value="CTP_transf_like"/>
    <property type="match status" value="1"/>
</dbReference>
<comment type="subunit">
    <text evidence="16">Homodimer.</text>
</comment>
<dbReference type="GO" id="GO:0004595">
    <property type="term" value="F:pantetheine-phosphate adenylyltransferase activity"/>
    <property type="evidence" value="ECO:0007669"/>
    <property type="project" value="UniProtKB-UniRule"/>
</dbReference>
<evidence type="ECO:0000256" key="2">
    <source>
        <dbReference type="ARBA" id="ARBA00022490"/>
    </source>
</evidence>
<comment type="similarity">
    <text evidence="15">Belongs to the eukaryotic CoaD family.</text>
</comment>
<comment type="pathway">
    <text evidence="15">Cofactor biosynthesis; coenzyme A biosynthesis.</text>
</comment>
<accession>A0A8J8TFI7</accession>
<keyword evidence="9 16" id="KW-0460">Magnesium</keyword>
<evidence type="ECO:0000259" key="18">
    <source>
        <dbReference type="Pfam" id="PF01931"/>
    </source>
</evidence>
<comment type="function">
    <text evidence="15">Reversibly transfers an adenylyl group from ATP to 4'-phosphopantetheine, yielding dephospho-CoA (dPCoA) and pyrophosphate.</text>
</comment>
<evidence type="ECO:0000256" key="13">
    <source>
        <dbReference type="ARBA" id="ARBA00048174"/>
    </source>
</evidence>
<comment type="cofactor">
    <cofactor evidence="1">
        <name>Mn(2+)</name>
        <dbReference type="ChEBI" id="CHEBI:29035"/>
    </cofactor>
</comment>
<dbReference type="EC" id="3.6.1.73" evidence="16"/>
<dbReference type="InterPro" id="IPR026533">
    <property type="entry name" value="NTPase/PRRC1"/>
</dbReference>
<evidence type="ECO:0000313" key="20">
    <source>
        <dbReference type="Proteomes" id="UP000752814"/>
    </source>
</evidence>
<dbReference type="Gene3D" id="3.40.50.620">
    <property type="entry name" value="HUPs"/>
    <property type="match status" value="1"/>
</dbReference>
<dbReference type="Gene3D" id="3.90.950.10">
    <property type="match status" value="1"/>
</dbReference>
<feature type="binding site" evidence="16">
    <location>
        <begin position="210"/>
        <end position="211"/>
    </location>
    <ligand>
        <name>substrate</name>
    </ligand>
</feature>
<evidence type="ECO:0000256" key="6">
    <source>
        <dbReference type="ARBA" id="ARBA00022741"/>
    </source>
</evidence>
<dbReference type="Pfam" id="PF01931">
    <property type="entry name" value="NTPase_I-T"/>
    <property type="match status" value="1"/>
</dbReference>
<sequence>MRVGLGGTFNVLHAGHCALLDTAAAIGDEVCIAITSDDFISKTKKYHTPLEKRAERVDQYLSSKKCRYSITVIDTPEGNAPYDKFLDAIVVSPETYENAVKINVSRELNGLKPLEIVTVPHVLAEDGMPISSTRIISGEIDIHGKMLRPLKIAVGSLNKIKIDATRSAFLRFYENVEVFGVNVQSGVPEQPKESETRQGSINRAKSCIGDADYGVGLEAGVFETEDGLYDVQYCSIIDKAGKITIGHGPGFRYPDAVREKVENGWTVGDAFNTMYEWERKGMGGGAIGCLTKGVVTRTQLSEQAVIAALVPRIKREMFPEI</sequence>
<dbReference type="InterPro" id="IPR004821">
    <property type="entry name" value="Cyt_trans-like"/>
</dbReference>
<evidence type="ECO:0000256" key="11">
    <source>
        <dbReference type="ARBA" id="ARBA00023080"/>
    </source>
</evidence>
<proteinExistence type="inferred from homology"/>
<dbReference type="RefSeq" id="WP_400256394.1">
    <property type="nucleotide sequence ID" value="NZ_CAYAYE010000041.1"/>
</dbReference>
<dbReference type="GO" id="GO:0005524">
    <property type="term" value="F:ATP binding"/>
    <property type="evidence" value="ECO:0007669"/>
    <property type="project" value="UniProtKB-KW"/>
</dbReference>
<dbReference type="InterPro" id="IPR002786">
    <property type="entry name" value="Non_canon_purine_NTPase"/>
</dbReference>
<dbReference type="HAMAP" id="MF_00648">
    <property type="entry name" value="Non_canon_purine_NTPase_YjjX"/>
    <property type="match status" value="1"/>
</dbReference>
<comment type="caution">
    <text evidence="16">Lacks conserved residue(s) required for the propagation of feature annotation.</text>
</comment>
<dbReference type="NCBIfam" id="TIGR00258">
    <property type="entry name" value="inosine/xanthosine triphosphatase"/>
    <property type="match status" value="1"/>
</dbReference>